<proteinExistence type="predicted"/>
<name>A0AA87DTC0_9BACL</name>
<organism evidence="1 2">
    <name type="scientific">Gemella haemolysans M341</name>
    <dbReference type="NCBI Taxonomy" id="562981"/>
    <lineage>
        <taxon>Bacteria</taxon>
        <taxon>Bacillati</taxon>
        <taxon>Bacillota</taxon>
        <taxon>Bacilli</taxon>
        <taxon>Bacillales</taxon>
        <taxon>Gemellaceae</taxon>
        <taxon>Gemella</taxon>
    </lineage>
</organism>
<reference evidence="1 2" key="1">
    <citation type="submission" date="2011-03" db="EMBL/GenBank/DDBJ databases">
        <title>The Genome Sequence of Gemella haemolysans M341.</title>
        <authorList>
            <consortium name="The Broad Institute Genome Sequencing Platform"/>
            <consortium name="The Broad Institute Genome Sequencing Center for Infectious Disease"/>
            <person name="Earl A."/>
            <person name="Ward D."/>
            <person name="Feldgarden M."/>
            <person name="Gevers D."/>
            <person name="Sibley C.D."/>
            <person name="Field T.R."/>
            <person name="Grinwis M."/>
            <person name="Eshaghurshan C.S."/>
            <person name="Surette M.G."/>
            <person name="Young S.K."/>
            <person name="Zeng Q."/>
            <person name="Gargeya S."/>
            <person name="Fitzgerald M."/>
            <person name="Haas B."/>
            <person name="Abouelleil A."/>
            <person name="Alvarado L."/>
            <person name="Arachchi H.M."/>
            <person name="Berlin A."/>
            <person name="Brown A."/>
            <person name="Chapman S.B."/>
            <person name="Chen Z."/>
            <person name="Dunbar C."/>
            <person name="Freedman E."/>
            <person name="Gearin G."/>
            <person name="Gellesch M."/>
            <person name="Goldberg J."/>
            <person name="Griggs A."/>
            <person name="Gujja S."/>
            <person name="Heilman E.R."/>
            <person name="Heiman D."/>
            <person name="Howarth C."/>
            <person name="Larson L."/>
            <person name="Lui A."/>
            <person name="MacDonald P.J.P."/>
            <person name="Mehta T."/>
            <person name="Montmayeur A."/>
            <person name="Murphy C."/>
            <person name="Neiman D."/>
            <person name="Pearson M."/>
            <person name="Priest M."/>
            <person name="Roberts A."/>
            <person name="Saif S."/>
            <person name="Shea T."/>
            <person name="Shenoy N."/>
            <person name="Sisk P."/>
            <person name="Stolte C."/>
            <person name="Sykes S."/>
            <person name="White J."/>
            <person name="Yandava C."/>
            <person name="Wortman J."/>
            <person name="Nusbaum C."/>
            <person name="Birren B."/>
        </authorList>
    </citation>
    <scope>NUCLEOTIDE SEQUENCE [LARGE SCALE GENOMIC DNA]</scope>
    <source>
        <strain evidence="1 2">M341</strain>
    </source>
</reference>
<sequence>MKYRKLIGSALLGLGMATINHSNVKADYFTDYNTTVTDTVFRENIFNFDIFNNNRNYSLPVIKNSVIQSNMDELEYNAELLSYKKNSYNF</sequence>
<dbReference type="AlphaFoldDB" id="A0AA87DTC0"/>
<dbReference type="EMBL" id="ACRO01000017">
    <property type="protein sequence ID" value="EGF88266.1"/>
    <property type="molecule type" value="Genomic_DNA"/>
</dbReference>
<dbReference type="Proteomes" id="UP000004773">
    <property type="component" value="Unassembled WGS sequence"/>
</dbReference>
<dbReference type="RefSeq" id="WP_003147188.1">
    <property type="nucleotide sequence ID" value="NZ_GL883583.1"/>
</dbReference>
<evidence type="ECO:0000313" key="1">
    <source>
        <dbReference type="EMBL" id="EGF88266.1"/>
    </source>
</evidence>
<comment type="caution">
    <text evidence="1">The sequence shown here is derived from an EMBL/GenBank/DDBJ whole genome shotgun (WGS) entry which is preliminary data.</text>
</comment>
<protein>
    <submittedName>
        <fullName evidence="1">Uncharacterized protein</fullName>
    </submittedName>
</protein>
<accession>A0AA87DTC0</accession>
<gene>
    <name evidence="1" type="ORF">HMPREF0428_01090</name>
</gene>
<evidence type="ECO:0000313" key="2">
    <source>
        <dbReference type="Proteomes" id="UP000004773"/>
    </source>
</evidence>